<name>L1KUM6_9ACTN</name>
<keyword evidence="2" id="KW-1185">Reference proteome</keyword>
<dbReference type="AlphaFoldDB" id="L1KUM6"/>
<dbReference type="Proteomes" id="UP000010411">
    <property type="component" value="Unassembled WGS sequence"/>
</dbReference>
<proteinExistence type="predicted"/>
<sequence>MPDRLSCINVFVRRGAGGLPNNLVAAEFVGARAVRVTTPRGTTWLIVRSLRGR</sequence>
<accession>L1KUM6</accession>
<organism evidence="1 2">
    <name type="scientific">Streptomyces ipomoeae 91-03</name>
    <dbReference type="NCBI Taxonomy" id="698759"/>
    <lineage>
        <taxon>Bacteria</taxon>
        <taxon>Bacillati</taxon>
        <taxon>Actinomycetota</taxon>
        <taxon>Actinomycetes</taxon>
        <taxon>Kitasatosporales</taxon>
        <taxon>Streptomycetaceae</taxon>
        <taxon>Streptomyces</taxon>
    </lineage>
</organism>
<gene>
    <name evidence="1" type="ORF">STRIP9103_05260</name>
</gene>
<reference evidence="1 2" key="1">
    <citation type="submission" date="2012-11" db="EMBL/GenBank/DDBJ databases">
        <authorList>
            <person name="Huguet-Tapia J.C."/>
            <person name="Durkin A.S."/>
            <person name="Pettis G.S."/>
            <person name="Badger J.H."/>
        </authorList>
    </citation>
    <scope>NUCLEOTIDE SEQUENCE [LARGE SCALE GENOMIC DNA]</scope>
    <source>
        <strain evidence="1 2">91-03</strain>
    </source>
</reference>
<evidence type="ECO:0000313" key="2">
    <source>
        <dbReference type="Proteomes" id="UP000010411"/>
    </source>
</evidence>
<protein>
    <submittedName>
        <fullName evidence="1">Uncharacterized protein</fullName>
    </submittedName>
</protein>
<evidence type="ECO:0000313" key="1">
    <source>
        <dbReference type="EMBL" id="EKX64511.1"/>
    </source>
</evidence>
<comment type="caution">
    <text evidence="1">The sequence shown here is derived from an EMBL/GenBank/DDBJ whole genome shotgun (WGS) entry which is preliminary data.</text>
</comment>
<dbReference type="EMBL" id="AEJC01000368">
    <property type="protein sequence ID" value="EKX64511.1"/>
    <property type="molecule type" value="Genomic_DNA"/>
</dbReference>